<feature type="compositionally biased region" description="Acidic residues" evidence="1">
    <location>
        <begin position="619"/>
        <end position="628"/>
    </location>
</feature>
<sequence length="671" mass="72463">MSTSAQRPSYSYSGWGASNTLTRTLARRSPFATRTIPLAALQAQAQAHAAGAAAANHNGNAVDNAQQQRQQTLFGPIIGGEDDMDDNGLFDDKPQAGGRVRESVGVDVVKGWVDKSKTEQAPHPTTTLQSLVNLKRPTLLLQPLQSSLPVDSSSPHALHLIKFTYDASTSTTLITLTLYTPTPTQANPLNVVQQIVHHSTHPGGFGRLFELTEAEAIDLATAKLMADEAWGKYERHIENLEAARQKNIVDNEGKGSVQATGESRAAAAGHARSGSRFNIFGRGSRGSAERDVEAQVDVPMASLNLNKTDGEEIQKITRRDMRIVVRLEARGERGEPLPSLNAQRTHVELMLQSEAQTTDRVPSAEEPVVEFTQNEGEVDLTSVPLGLEETSGSRGGHWSAKVVKREALIGSHTFHLREIFGLTSSSASSNDPVAPSNALSSNQSAEDSTLNDCIVCLVSPKDVVLLPCRHLVVCKECAVGMVEFGAGGKVMRREEAADGLTGTGEGTAGEGTGAGQGAEGTTEGQAQETVLTPAQERRRKKKVKGWFCPVCRQPYTSLLRIALPSTKPGLQQTVDGHIHASHVDHADPIPRAPSPVPTLPGRAASVLYPAEDEQRFFANDDDEEEEESEGQRREREQHEANLLEAQRPTFVLGDELEDENERTRRAAWGSV</sequence>
<keyword evidence="3" id="KW-0436">Ligase</keyword>
<feature type="region of interest" description="Disordered" evidence="1">
    <location>
        <begin position="496"/>
        <end position="537"/>
    </location>
</feature>
<dbReference type="Pfam" id="PF13920">
    <property type="entry name" value="zf-C3HC4_3"/>
    <property type="match status" value="1"/>
</dbReference>
<dbReference type="GO" id="GO:0016874">
    <property type="term" value="F:ligase activity"/>
    <property type="evidence" value="ECO:0007669"/>
    <property type="project" value="UniProtKB-KW"/>
</dbReference>
<dbReference type="PANTHER" id="PTHR22996:SF0">
    <property type="entry name" value="RE60872P-RELATED"/>
    <property type="match status" value="1"/>
</dbReference>
<name>A0A0F7SJP4_PHARH</name>
<dbReference type="GO" id="GO:0008270">
    <property type="term" value="F:zinc ion binding"/>
    <property type="evidence" value="ECO:0007669"/>
    <property type="project" value="UniProtKB-KW"/>
</dbReference>
<dbReference type="AlphaFoldDB" id="A0A0F7SJP4"/>
<evidence type="ECO:0000259" key="2">
    <source>
        <dbReference type="SMART" id="SM00184"/>
    </source>
</evidence>
<dbReference type="InterPro" id="IPR013083">
    <property type="entry name" value="Znf_RING/FYVE/PHD"/>
</dbReference>
<feature type="region of interest" description="Disordered" evidence="1">
    <location>
        <begin position="583"/>
        <end position="602"/>
    </location>
</feature>
<feature type="region of interest" description="Disordered" evidence="1">
    <location>
        <begin position="251"/>
        <end position="292"/>
    </location>
</feature>
<feature type="compositionally biased region" description="Gly residues" evidence="1">
    <location>
        <begin position="501"/>
        <end position="518"/>
    </location>
</feature>
<feature type="compositionally biased region" description="Low complexity" evidence="1">
    <location>
        <begin position="259"/>
        <end position="276"/>
    </location>
</feature>
<accession>A0A0F7SJP4</accession>
<dbReference type="GO" id="GO:0016567">
    <property type="term" value="P:protein ubiquitination"/>
    <property type="evidence" value="ECO:0007669"/>
    <property type="project" value="TreeGrafter"/>
</dbReference>
<proteinExistence type="predicted"/>
<dbReference type="EMBL" id="LN483249">
    <property type="protein sequence ID" value="CDZ97878.1"/>
    <property type="molecule type" value="Genomic_DNA"/>
</dbReference>
<reference evidence="3" key="1">
    <citation type="submission" date="2014-08" db="EMBL/GenBank/DDBJ databases">
        <authorList>
            <person name="Sharma Rahul"/>
            <person name="Thines Marco"/>
        </authorList>
    </citation>
    <scope>NUCLEOTIDE SEQUENCE</scope>
</reference>
<dbReference type="InterPro" id="IPR045194">
    <property type="entry name" value="MGRN1/RNF157-like"/>
</dbReference>
<feature type="region of interest" description="Disordered" evidence="1">
    <location>
        <begin position="425"/>
        <end position="444"/>
    </location>
</feature>
<dbReference type="SMART" id="SM00184">
    <property type="entry name" value="RING"/>
    <property type="match status" value="1"/>
</dbReference>
<evidence type="ECO:0000256" key="1">
    <source>
        <dbReference type="SAM" id="MobiDB-lite"/>
    </source>
</evidence>
<dbReference type="PANTHER" id="PTHR22996">
    <property type="entry name" value="MAHOGUNIN"/>
    <property type="match status" value="1"/>
</dbReference>
<feature type="compositionally biased region" description="Basic and acidic residues" evidence="1">
    <location>
        <begin position="629"/>
        <end position="641"/>
    </location>
</feature>
<feature type="compositionally biased region" description="Low complexity" evidence="1">
    <location>
        <begin position="519"/>
        <end position="529"/>
    </location>
</feature>
<dbReference type="GO" id="GO:0061630">
    <property type="term" value="F:ubiquitin protein ligase activity"/>
    <property type="evidence" value="ECO:0007669"/>
    <property type="project" value="UniProtKB-EC"/>
</dbReference>
<feature type="domain" description="RING-type" evidence="2">
    <location>
        <begin position="453"/>
        <end position="551"/>
    </location>
</feature>
<organism evidence="3">
    <name type="scientific">Phaffia rhodozyma</name>
    <name type="common">Yeast</name>
    <name type="synonym">Xanthophyllomyces dendrorhous</name>
    <dbReference type="NCBI Taxonomy" id="264483"/>
    <lineage>
        <taxon>Eukaryota</taxon>
        <taxon>Fungi</taxon>
        <taxon>Dikarya</taxon>
        <taxon>Basidiomycota</taxon>
        <taxon>Agaricomycotina</taxon>
        <taxon>Tremellomycetes</taxon>
        <taxon>Cystofilobasidiales</taxon>
        <taxon>Mrakiaceae</taxon>
        <taxon>Phaffia</taxon>
    </lineage>
</organism>
<feature type="region of interest" description="Disordered" evidence="1">
    <location>
        <begin position="617"/>
        <end position="671"/>
    </location>
</feature>
<evidence type="ECO:0000313" key="3">
    <source>
        <dbReference type="EMBL" id="CDZ97878.1"/>
    </source>
</evidence>
<dbReference type="Gene3D" id="3.30.40.10">
    <property type="entry name" value="Zinc/RING finger domain, C3HC4 (zinc finger)"/>
    <property type="match status" value="1"/>
</dbReference>
<protein>
    <submittedName>
        <fullName evidence="3">Predicted E3 ubiquitin ligase</fullName>
    </submittedName>
</protein>
<dbReference type="GO" id="GO:0005737">
    <property type="term" value="C:cytoplasm"/>
    <property type="evidence" value="ECO:0007669"/>
    <property type="project" value="TreeGrafter"/>
</dbReference>
<dbReference type="InterPro" id="IPR001841">
    <property type="entry name" value="Znf_RING"/>
</dbReference>